<organism evidence="3 4">
    <name type="scientific">Nostoc linckia z8</name>
    <dbReference type="NCBI Taxonomy" id="1628746"/>
    <lineage>
        <taxon>Bacteria</taxon>
        <taxon>Bacillati</taxon>
        <taxon>Cyanobacteriota</taxon>
        <taxon>Cyanophyceae</taxon>
        <taxon>Nostocales</taxon>
        <taxon>Nostocaceae</taxon>
        <taxon>Nostoc</taxon>
    </lineage>
</organism>
<dbReference type="Proteomes" id="UP000222310">
    <property type="component" value="Unassembled WGS sequence"/>
</dbReference>
<evidence type="ECO:0000256" key="2">
    <source>
        <dbReference type="SAM" id="MobiDB-lite"/>
    </source>
</evidence>
<dbReference type="RefSeq" id="WP_099067892.1">
    <property type="nucleotide sequence ID" value="NZ_LAHD01000107.1"/>
</dbReference>
<comment type="caution">
    <text evidence="3">The sequence shown here is derived from an EMBL/GenBank/DDBJ whole genome shotgun (WGS) entry which is preliminary data.</text>
</comment>
<protein>
    <submittedName>
        <fullName evidence="3">Uncharacterized protein</fullName>
    </submittedName>
</protein>
<reference evidence="3 4" key="1">
    <citation type="submission" date="2015-02" db="EMBL/GenBank/DDBJ databases">
        <title>Nostoc linckia genome annotation.</title>
        <authorList>
            <person name="Zhou Z."/>
        </authorList>
    </citation>
    <scope>NUCLEOTIDE SEQUENCE [LARGE SCALE GENOMIC DNA]</scope>
    <source>
        <strain evidence="4">z8</strain>
    </source>
</reference>
<feature type="coiled-coil region" evidence="1">
    <location>
        <begin position="9"/>
        <end position="40"/>
    </location>
</feature>
<dbReference type="GeneID" id="57098712"/>
<proteinExistence type="predicted"/>
<feature type="region of interest" description="Disordered" evidence="2">
    <location>
        <begin position="77"/>
        <end position="97"/>
    </location>
</feature>
<evidence type="ECO:0000256" key="1">
    <source>
        <dbReference type="SAM" id="Coils"/>
    </source>
</evidence>
<evidence type="ECO:0000313" key="3">
    <source>
        <dbReference type="EMBL" id="PHJ97915.1"/>
    </source>
</evidence>
<sequence>MSYWREKAAAAIEEAIALFAADLNNLNDQQKQRLKCAIDASYPFGLRKNHPYQAWLDERRKAFYRLGLAEAQMGSKGAKRKPAIGCDSTVPGQQSLF</sequence>
<evidence type="ECO:0000313" key="4">
    <source>
        <dbReference type="Proteomes" id="UP000222310"/>
    </source>
</evidence>
<gene>
    <name evidence="3" type="ORF">VF08_27850</name>
</gene>
<name>A0A9Q5Z7L1_NOSLI</name>
<dbReference type="AlphaFoldDB" id="A0A9Q5Z7L1"/>
<dbReference type="EMBL" id="LAHD01000107">
    <property type="protein sequence ID" value="PHJ97915.1"/>
    <property type="molecule type" value="Genomic_DNA"/>
</dbReference>
<keyword evidence="1" id="KW-0175">Coiled coil</keyword>
<accession>A0A9Q5Z7L1</accession>